<dbReference type="AlphaFoldDB" id="A0A2P5FI58"/>
<protein>
    <submittedName>
        <fullName evidence="2">DnaJ domain containing protein</fullName>
    </submittedName>
</protein>
<dbReference type="Pfam" id="PF11926">
    <property type="entry name" value="DUF3444"/>
    <property type="match status" value="2"/>
</dbReference>
<dbReference type="InParanoid" id="A0A2P5FI58"/>
<dbReference type="Gene3D" id="1.10.287.110">
    <property type="entry name" value="DnaJ domain"/>
    <property type="match status" value="1"/>
</dbReference>
<keyword evidence="3" id="KW-1185">Reference proteome</keyword>
<dbReference type="EMBL" id="JXTC01000031">
    <property type="protein sequence ID" value="PON97464.1"/>
    <property type="molecule type" value="Genomic_DNA"/>
</dbReference>
<dbReference type="InterPro" id="IPR024593">
    <property type="entry name" value="DUF3444"/>
</dbReference>
<feature type="domain" description="DUF3444" evidence="1">
    <location>
        <begin position="444"/>
        <end position="628"/>
    </location>
</feature>
<comment type="caution">
    <text evidence="2">The sequence shown here is derived from an EMBL/GenBank/DDBJ whole genome shotgun (WGS) entry which is preliminary data.</text>
</comment>
<accession>A0A2P5FI58</accession>
<dbReference type="PANTHER" id="PTHR47374">
    <property type="entry name" value="ENDOSOME ANTIGEN-LIKE PROTEIN, PUTATIVE (DUF3444)-RELATED"/>
    <property type="match status" value="1"/>
</dbReference>
<proteinExistence type="predicted"/>
<dbReference type="Proteomes" id="UP000237000">
    <property type="component" value="Unassembled WGS sequence"/>
</dbReference>
<evidence type="ECO:0000313" key="3">
    <source>
        <dbReference type="Proteomes" id="UP000237000"/>
    </source>
</evidence>
<reference evidence="3" key="1">
    <citation type="submission" date="2016-06" db="EMBL/GenBank/DDBJ databases">
        <title>Parallel loss of symbiosis genes in relatives of nitrogen-fixing non-legume Parasponia.</title>
        <authorList>
            <person name="Van Velzen R."/>
            <person name="Holmer R."/>
            <person name="Bu F."/>
            <person name="Rutten L."/>
            <person name="Van Zeijl A."/>
            <person name="Liu W."/>
            <person name="Santuari L."/>
            <person name="Cao Q."/>
            <person name="Sharma T."/>
            <person name="Shen D."/>
            <person name="Roswanjaya Y."/>
            <person name="Wardhani T."/>
            <person name="Kalhor M.S."/>
            <person name="Jansen J."/>
            <person name="Van den Hoogen J."/>
            <person name="Gungor B."/>
            <person name="Hartog M."/>
            <person name="Hontelez J."/>
            <person name="Verver J."/>
            <person name="Yang W.-C."/>
            <person name="Schijlen E."/>
            <person name="Repin R."/>
            <person name="Schilthuizen M."/>
            <person name="Schranz E."/>
            <person name="Heidstra R."/>
            <person name="Miyata K."/>
            <person name="Fedorova E."/>
            <person name="Kohlen W."/>
            <person name="Bisseling T."/>
            <person name="Smit S."/>
            <person name="Geurts R."/>
        </authorList>
    </citation>
    <scope>NUCLEOTIDE SEQUENCE [LARGE SCALE GENOMIC DNA]</scope>
    <source>
        <strain evidence="3">cv. RG33-2</strain>
    </source>
</reference>
<evidence type="ECO:0000259" key="1">
    <source>
        <dbReference type="Pfam" id="PF11926"/>
    </source>
</evidence>
<evidence type="ECO:0000313" key="2">
    <source>
        <dbReference type="EMBL" id="PON97464.1"/>
    </source>
</evidence>
<sequence>MNQDVLLQALQEAEKLMIEDDYTTAKDALLKLKQLFPESDQIGSMLTVCEILSAAKIKLPGYGIDYYWVLQAWPSSTFSSVSGHYQKILSALQPLKGKLHGTELALELVEQAFSVLSDAEKRSKYNLVRNARREGPEGFPVVNTRTYRIGSNVSKSTSFLEKPFSLMEGFDQKLPCQDYYNFENERKFEHIERGQIWAVHFRTSLRGNSHRYARVNLNSKEAVCVTWLKPIPVSASERRWCDAGLPVACGSFDLGLELTCDVSWSRNSSYSYKCSWVQGVVGDQFEIYPKKGEIWAVYRNWNIDEEDYDCDYVKQHIFDLVEITSDFSKYTGVYCEYLVKVDGFRYIFERRKMGAVALHLRPGMFYMFSHKVPAYRFMGGEIDKVVQGMFELDRLALPNCMINNIDAQNIPKTESVGSFSFDIPAGLPSLNPCPENCLLKPHWSPNDFARGQIWAVNCRKDLMPRQYTRIDYVISESQVKVTLLEPLTVLDSESESRKAKLPIVCGVFKVSTTSVNIGISEFSHLVKCQQRTGTLYEIQPLKGEVWAMYKNWNKKWKQYEHEAYQCQVVQILSDMSEGDGIRIARLEEVKGYLTFFQKQQDDGFDLTCVVSNAEALSFSHRIPAFRVPGIGKYGIPDCAWHLEPNALPPRRGDQFHVKPHGI</sequence>
<feature type="domain" description="DUF3444" evidence="1">
    <location>
        <begin position="174"/>
        <end position="380"/>
    </location>
</feature>
<organism evidence="2 3">
    <name type="scientific">Trema orientale</name>
    <name type="common">Charcoal tree</name>
    <name type="synonym">Celtis orientalis</name>
    <dbReference type="NCBI Taxonomy" id="63057"/>
    <lineage>
        <taxon>Eukaryota</taxon>
        <taxon>Viridiplantae</taxon>
        <taxon>Streptophyta</taxon>
        <taxon>Embryophyta</taxon>
        <taxon>Tracheophyta</taxon>
        <taxon>Spermatophyta</taxon>
        <taxon>Magnoliopsida</taxon>
        <taxon>eudicotyledons</taxon>
        <taxon>Gunneridae</taxon>
        <taxon>Pentapetalae</taxon>
        <taxon>rosids</taxon>
        <taxon>fabids</taxon>
        <taxon>Rosales</taxon>
        <taxon>Cannabaceae</taxon>
        <taxon>Trema</taxon>
    </lineage>
</organism>
<dbReference type="PANTHER" id="PTHR47374:SF10">
    <property type="entry name" value="HEAT SHOCK N-TERMINAL DOMAIN-CONTAINING PROTEIN, PUTATIVE-RELATED"/>
    <property type="match status" value="1"/>
</dbReference>
<gene>
    <name evidence="2" type="ORF">TorRG33x02_066660</name>
</gene>
<name>A0A2P5FI58_TREOI</name>
<dbReference type="OrthoDB" id="1911590at2759"/>
<dbReference type="InterPro" id="IPR036869">
    <property type="entry name" value="J_dom_sf"/>
</dbReference>
<dbReference type="SUPFAM" id="SSF46565">
    <property type="entry name" value="Chaperone J-domain"/>
    <property type="match status" value="1"/>
</dbReference>